<name>B0TFM2_HELMI</name>
<evidence type="ECO:0000313" key="3">
    <source>
        <dbReference type="Proteomes" id="UP000008550"/>
    </source>
</evidence>
<reference evidence="2 3" key="1">
    <citation type="journal article" date="2008" name="J. Bacteriol.">
        <title>The genome of Heliobacterium modesticaldum, a phototrophic representative of the Firmicutes containing the simplest photosynthetic apparatus.</title>
        <authorList>
            <person name="Sattley W.M."/>
            <person name="Madigan M.T."/>
            <person name="Swingley W.D."/>
            <person name="Cheung P.C."/>
            <person name="Clocksin K.M."/>
            <person name="Conrad A.L."/>
            <person name="Dejesa L.C."/>
            <person name="Honchak B.M."/>
            <person name="Jung D.O."/>
            <person name="Karbach L.E."/>
            <person name="Kurdoglu A."/>
            <person name="Lahiri S."/>
            <person name="Mastrian S.D."/>
            <person name="Page L.E."/>
            <person name="Taylor H.L."/>
            <person name="Wang Z.T."/>
            <person name="Raymond J."/>
            <person name="Chen M."/>
            <person name="Blankenship R.E."/>
            <person name="Touchman J.W."/>
        </authorList>
    </citation>
    <scope>NUCLEOTIDE SEQUENCE [LARGE SCALE GENOMIC DNA]</scope>
    <source>
        <strain evidence="3">ATCC 51547 / Ice1</strain>
    </source>
</reference>
<dbReference type="STRING" id="498761.HM1_0507"/>
<proteinExistence type="predicted"/>
<evidence type="ECO:0000256" key="1">
    <source>
        <dbReference type="SAM" id="MobiDB-lite"/>
    </source>
</evidence>
<organism evidence="2 3">
    <name type="scientific">Heliobacterium modesticaldum (strain ATCC 51547 / Ice1)</name>
    <dbReference type="NCBI Taxonomy" id="498761"/>
    <lineage>
        <taxon>Bacteria</taxon>
        <taxon>Bacillati</taxon>
        <taxon>Bacillota</taxon>
        <taxon>Clostridia</taxon>
        <taxon>Eubacteriales</taxon>
        <taxon>Heliobacteriaceae</taxon>
        <taxon>Heliomicrobium</taxon>
    </lineage>
</organism>
<feature type="region of interest" description="Disordered" evidence="1">
    <location>
        <begin position="1"/>
        <end position="35"/>
    </location>
</feature>
<keyword evidence="3" id="KW-1185">Reference proteome</keyword>
<dbReference type="KEGG" id="hmo:HM1_0507"/>
<evidence type="ECO:0000313" key="2">
    <source>
        <dbReference type="EMBL" id="ABZ83121.1"/>
    </source>
</evidence>
<protein>
    <submittedName>
        <fullName evidence="2">Uncharacterized protein</fullName>
    </submittedName>
</protein>
<sequence length="53" mass="6247">MPSMRTIDGKTSESPLIGRVNPGSREMNERDEIRRMNMKDDYEGRKKIGRFFL</sequence>
<dbReference type="EMBL" id="CP000930">
    <property type="protein sequence ID" value="ABZ83121.1"/>
    <property type="molecule type" value="Genomic_DNA"/>
</dbReference>
<feature type="compositionally biased region" description="Basic and acidic residues" evidence="1">
    <location>
        <begin position="26"/>
        <end position="35"/>
    </location>
</feature>
<gene>
    <name evidence="2" type="ORF">HM1_0507</name>
</gene>
<dbReference type="HOGENOM" id="CLU_3062221_0_0_9"/>
<dbReference type="AlphaFoldDB" id="B0TFM2"/>
<accession>B0TFM2</accession>
<dbReference type="Proteomes" id="UP000008550">
    <property type="component" value="Chromosome"/>
</dbReference>